<feature type="region of interest" description="Disordered" evidence="1">
    <location>
        <begin position="1"/>
        <end position="35"/>
    </location>
</feature>
<reference evidence="2" key="1">
    <citation type="submission" date="2014-09" db="EMBL/GenBank/DDBJ databases">
        <authorList>
            <person name="Magalhaes I.L.F."/>
            <person name="Oliveira U."/>
            <person name="Santos F.R."/>
            <person name="Vidigal T.H.D.A."/>
            <person name="Brescovit A.D."/>
            <person name="Santos A.J."/>
        </authorList>
    </citation>
    <scope>NUCLEOTIDE SEQUENCE</scope>
    <source>
        <tissue evidence="2">Shoot tissue taken approximately 20 cm above the soil surface</tissue>
    </source>
</reference>
<organism evidence="2">
    <name type="scientific">Arundo donax</name>
    <name type="common">Giant reed</name>
    <name type="synonym">Donax arundinaceus</name>
    <dbReference type="NCBI Taxonomy" id="35708"/>
    <lineage>
        <taxon>Eukaryota</taxon>
        <taxon>Viridiplantae</taxon>
        <taxon>Streptophyta</taxon>
        <taxon>Embryophyta</taxon>
        <taxon>Tracheophyta</taxon>
        <taxon>Spermatophyta</taxon>
        <taxon>Magnoliopsida</taxon>
        <taxon>Liliopsida</taxon>
        <taxon>Poales</taxon>
        <taxon>Poaceae</taxon>
        <taxon>PACMAD clade</taxon>
        <taxon>Arundinoideae</taxon>
        <taxon>Arundineae</taxon>
        <taxon>Arundo</taxon>
    </lineage>
</organism>
<evidence type="ECO:0000313" key="2">
    <source>
        <dbReference type="EMBL" id="JAD53566.1"/>
    </source>
</evidence>
<protein>
    <submittedName>
        <fullName evidence="2">Uncharacterized protein</fullName>
    </submittedName>
</protein>
<sequence>MDGTGENHSIWSSNSSSSTCARNPVESKEHGGRSM</sequence>
<evidence type="ECO:0000256" key="1">
    <source>
        <dbReference type="SAM" id="MobiDB-lite"/>
    </source>
</evidence>
<reference evidence="2" key="2">
    <citation type="journal article" date="2015" name="Data Brief">
        <title>Shoot transcriptome of the giant reed, Arundo donax.</title>
        <authorList>
            <person name="Barrero R.A."/>
            <person name="Guerrero F.D."/>
            <person name="Moolhuijzen P."/>
            <person name="Goolsby J.A."/>
            <person name="Tidwell J."/>
            <person name="Bellgard S.E."/>
            <person name="Bellgard M.I."/>
        </authorList>
    </citation>
    <scope>NUCLEOTIDE SEQUENCE</scope>
    <source>
        <tissue evidence="2">Shoot tissue taken approximately 20 cm above the soil surface</tissue>
    </source>
</reference>
<feature type="compositionally biased region" description="Low complexity" evidence="1">
    <location>
        <begin position="9"/>
        <end position="18"/>
    </location>
</feature>
<feature type="compositionally biased region" description="Basic and acidic residues" evidence="1">
    <location>
        <begin position="25"/>
        <end position="35"/>
    </location>
</feature>
<dbReference type="EMBL" id="GBRH01244329">
    <property type="protein sequence ID" value="JAD53566.1"/>
    <property type="molecule type" value="Transcribed_RNA"/>
</dbReference>
<accession>A0A0A9AR20</accession>
<name>A0A0A9AR20_ARUDO</name>
<dbReference type="AlphaFoldDB" id="A0A0A9AR20"/>
<proteinExistence type="predicted"/>